<keyword evidence="3" id="KW-1185">Reference proteome</keyword>
<protein>
    <submittedName>
        <fullName evidence="2">Uncharacterized protein</fullName>
    </submittedName>
</protein>
<evidence type="ECO:0000313" key="3">
    <source>
        <dbReference type="Proteomes" id="UP001396334"/>
    </source>
</evidence>
<evidence type="ECO:0000256" key="1">
    <source>
        <dbReference type="SAM" id="MobiDB-lite"/>
    </source>
</evidence>
<comment type="caution">
    <text evidence="2">The sequence shown here is derived from an EMBL/GenBank/DDBJ whole genome shotgun (WGS) entry which is preliminary data.</text>
</comment>
<dbReference type="EMBL" id="JBBPBN010000001">
    <property type="protein sequence ID" value="KAK9045897.1"/>
    <property type="molecule type" value="Genomic_DNA"/>
</dbReference>
<gene>
    <name evidence="2" type="ORF">V6N11_051800</name>
</gene>
<dbReference type="Proteomes" id="UP001396334">
    <property type="component" value="Unassembled WGS sequence"/>
</dbReference>
<feature type="compositionally biased region" description="Acidic residues" evidence="1">
    <location>
        <begin position="50"/>
        <end position="87"/>
    </location>
</feature>
<name>A0ABR2U879_9ROSI</name>
<evidence type="ECO:0000313" key="2">
    <source>
        <dbReference type="EMBL" id="KAK9045897.1"/>
    </source>
</evidence>
<accession>A0ABR2U879</accession>
<proteinExistence type="predicted"/>
<reference evidence="2 3" key="1">
    <citation type="journal article" date="2024" name="G3 (Bethesda)">
        <title>Genome assembly of Hibiscus sabdariffa L. provides insights into metabolisms of medicinal natural products.</title>
        <authorList>
            <person name="Kim T."/>
        </authorList>
    </citation>
    <scope>NUCLEOTIDE SEQUENCE [LARGE SCALE GENOMIC DNA]</scope>
    <source>
        <strain evidence="2">TK-2024</strain>
        <tissue evidence="2">Old leaves</tissue>
    </source>
</reference>
<feature type="region of interest" description="Disordered" evidence="1">
    <location>
        <begin position="22"/>
        <end position="87"/>
    </location>
</feature>
<organism evidence="2 3">
    <name type="scientific">Hibiscus sabdariffa</name>
    <name type="common">roselle</name>
    <dbReference type="NCBI Taxonomy" id="183260"/>
    <lineage>
        <taxon>Eukaryota</taxon>
        <taxon>Viridiplantae</taxon>
        <taxon>Streptophyta</taxon>
        <taxon>Embryophyta</taxon>
        <taxon>Tracheophyta</taxon>
        <taxon>Spermatophyta</taxon>
        <taxon>Magnoliopsida</taxon>
        <taxon>eudicotyledons</taxon>
        <taxon>Gunneridae</taxon>
        <taxon>Pentapetalae</taxon>
        <taxon>rosids</taxon>
        <taxon>malvids</taxon>
        <taxon>Malvales</taxon>
        <taxon>Malvaceae</taxon>
        <taxon>Malvoideae</taxon>
        <taxon>Hibiscus</taxon>
    </lineage>
</organism>
<sequence length="87" mass="9740">MHWSRRRMLRLTMNAARGSNAASDFHVASGPNDDSGPHTTSGRNERVDEVFYEELNDVDGDSSESDWVDGDNLLPDDDDEEMVAIKN</sequence>